<name>A0A0F9ACZ4_9ZZZZ</name>
<gene>
    <name evidence="1" type="ORF">LCGC14_2585910</name>
</gene>
<evidence type="ECO:0000313" key="1">
    <source>
        <dbReference type="EMBL" id="KKL07449.1"/>
    </source>
</evidence>
<protein>
    <submittedName>
        <fullName evidence="1">Uncharacterized protein</fullName>
    </submittedName>
</protein>
<accession>A0A0F9ACZ4</accession>
<reference evidence="1" key="1">
    <citation type="journal article" date="2015" name="Nature">
        <title>Complex archaea that bridge the gap between prokaryotes and eukaryotes.</title>
        <authorList>
            <person name="Spang A."/>
            <person name="Saw J.H."/>
            <person name="Jorgensen S.L."/>
            <person name="Zaremba-Niedzwiedzka K."/>
            <person name="Martijn J."/>
            <person name="Lind A.E."/>
            <person name="van Eijk R."/>
            <person name="Schleper C."/>
            <person name="Guy L."/>
            <person name="Ettema T.J."/>
        </authorList>
    </citation>
    <scope>NUCLEOTIDE SEQUENCE</scope>
</reference>
<dbReference type="EMBL" id="LAZR01043288">
    <property type="protein sequence ID" value="KKL07449.1"/>
    <property type="molecule type" value="Genomic_DNA"/>
</dbReference>
<dbReference type="AlphaFoldDB" id="A0A0F9ACZ4"/>
<comment type="caution">
    <text evidence="1">The sequence shown here is derived from an EMBL/GenBank/DDBJ whole genome shotgun (WGS) entry which is preliminary data.</text>
</comment>
<sequence length="116" mass="13105">MVMDTRDGPLTDFDWRVLGMHRGQGVRMNIPMPGTKDGLHTLAHRLNGLAEEFHTLARLPGRNRSAIMDAAGLVRERHKAFKRLAAEWEREYQELSEAESTVVDLKEHSKPVTGTS</sequence>
<proteinExistence type="predicted"/>
<organism evidence="1">
    <name type="scientific">marine sediment metagenome</name>
    <dbReference type="NCBI Taxonomy" id="412755"/>
    <lineage>
        <taxon>unclassified sequences</taxon>
        <taxon>metagenomes</taxon>
        <taxon>ecological metagenomes</taxon>
    </lineage>
</organism>